<comment type="subcellular location">
    <subcellularLocation>
        <location evidence="1">Cytoplasm</location>
    </subcellularLocation>
</comment>
<dbReference type="Pfam" id="PF03466">
    <property type="entry name" value="LysR_substrate"/>
    <property type="match status" value="1"/>
</dbReference>
<dbReference type="EMBL" id="JBHSGU010000009">
    <property type="protein sequence ID" value="MFC4701295.1"/>
    <property type="molecule type" value="Genomic_DNA"/>
</dbReference>
<dbReference type="InterPro" id="IPR005119">
    <property type="entry name" value="LysR_subst-bd"/>
</dbReference>
<proteinExistence type="inferred from homology"/>
<dbReference type="Proteomes" id="UP001595897">
    <property type="component" value="Unassembled WGS sequence"/>
</dbReference>
<comment type="caution">
    <text evidence="13">The sequence shown here is derived from an EMBL/GenBank/DDBJ whole genome shotgun (WGS) entry which is preliminary data.</text>
</comment>
<evidence type="ECO:0000256" key="3">
    <source>
        <dbReference type="ARBA" id="ARBA00019365"/>
    </source>
</evidence>
<keyword evidence="4" id="KW-0963">Cytoplasm</keyword>
<feature type="domain" description="HTH lysR-type" evidence="12">
    <location>
        <begin position="1"/>
        <end position="59"/>
    </location>
</feature>
<reference evidence="14" key="1">
    <citation type="journal article" date="2019" name="Int. J. Syst. Evol. Microbiol.">
        <title>The Global Catalogue of Microorganisms (GCM) 10K type strain sequencing project: providing services to taxonomists for standard genome sequencing and annotation.</title>
        <authorList>
            <consortium name="The Broad Institute Genomics Platform"/>
            <consortium name="The Broad Institute Genome Sequencing Center for Infectious Disease"/>
            <person name="Wu L."/>
            <person name="Ma J."/>
        </authorList>
    </citation>
    <scope>NUCLEOTIDE SEQUENCE [LARGE SCALE GENOMIC DNA]</scope>
    <source>
        <strain evidence="14">KACC 12507</strain>
    </source>
</reference>
<evidence type="ECO:0000256" key="8">
    <source>
        <dbReference type="ARBA" id="ARBA00023125"/>
    </source>
</evidence>
<evidence type="ECO:0000256" key="4">
    <source>
        <dbReference type="ARBA" id="ARBA00022490"/>
    </source>
</evidence>
<keyword evidence="9" id="KW-0010">Activator</keyword>
<evidence type="ECO:0000256" key="1">
    <source>
        <dbReference type="ARBA" id="ARBA00004496"/>
    </source>
</evidence>
<accession>A0ABV9LYB6</accession>
<keyword evidence="8" id="KW-0238">DNA-binding</keyword>
<keyword evidence="7" id="KW-0805">Transcription regulation</keyword>
<dbReference type="InterPro" id="IPR036388">
    <property type="entry name" value="WH-like_DNA-bd_sf"/>
</dbReference>
<dbReference type="SUPFAM" id="SSF53850">
    <property type="entry name" value="Periplasmic binding protein-like II"/>
    <property type="match status" value="1"/>
</dbReference>
<dbReference type="PROSITE" id="PS50931">
    <property type="entry name" value="HTH_LYSR"/>
    <property type="match status" value="1"/>
</dbReference>
<dbReference type="PANTHER" id="PTHR30126">
    <property type="entry name" value="HTH-TYPE TRANSCRIPTIONAL REGULATOR"/>
    <property type="match status" value="1"/>
</dbReference>
<keyword evidence="10" id="KW-0804">Transcription</keyword>
<evidence type="ECO:0000313" key="14">
    <source>
        <dbReference type="Proteomes" id="UP001595897"/>
    </source>
</evidence>
<dbReference type="InterPro" id="IPR036390">
    <property type="entry name" value="WH_DNA-bd_sf"/>
</dbReference>
<dbReference type="PANTHER" id="PTHR30126:SF25">
    <property type="entry name" value="HTH-TYPE TRANSCRIPTIONAL REGULATOR METR"/>
    <property type="match status" value="1"/>
</dbReference>
<evidence type="ECO:0000256" key="10">
    <source>
        <dbReference type="ARBA" id="ARBA00023163"/>
    </source>
</evidence>
<evidence type="ECO:0000259" key="12">
    <source>
        <dbReference type="PROSITE" id="PS50931"/>
    </source>
</evidence>
<comment type="similarity">
    <text evidence="2">Belongs to the LysR transcriptional regulatory family.</text>
</comment>
<dbReference type="Gene3D" id="1.10.10.10">
    <property type="entry name" value="Winged helix-like DNA-binding domain superfamily/Winged helix DNA-binding domain"/>
    <property type="match status" value="1"/>
</dbReference>
<keyword evidence="14" id="KW-1185">Reference proteome</keyword>
<evidence type="ECO:0000256" key="9">
    <source>
        <dbReference type="ARBA" id="ARBA00023159"/>
    </source>
</evidence>
<protein>
    <recommendedName>
        <fullName evidence="3">HTH-type transcriptional regulator MetR</fullName>
    </recommendedName>
</protein>
<name>A0ABV9LYB6_9ALTE</name>
<dbReference type="InterPro" id="IPR037406">
    <property type="entry name" value="MetR_PBP2"/>
</dbReference>
<evidence type="ECO:0000256" key="5">
    <source>
        <dbReference type="ARBA" id="ARBA00022491"/>
    </source>
</evidence>
<dbReference type="InterPro" id="IPR000847">
    <property type="entry name" value="LysR_HTH_N"/>
</dbReference>
<evidence type="ECO:0000256" key="6">
    <source>
        <dbReference type="ARBA" id="ARBA00022605"/>
    </source>
</evidence>
<sequence length="297" mass="34084">MLERYHLQILRTVAKRGTITAAAQELNLTQSALSHAVKKLEQRFNVQIWQKDGRNVRLSPAGTEILQLSKRLLPQFEYTETRLAQIAKGERGNLRIGMECHPCYHWLLKVVKPFMHTFNDVDIDVKQQFQFGALGALLEYDIDMVITPDPLHHESIKYIKVFDYEHVLVVSTEHALTNKQHILPNDLSHETLITYPVERERLDIFSRFLTPAGGNVKQHKQIEATEIMLQMVAAKRGVAALPLWLVEDFQAQLDICAIPFGPHRMQKSIFLGVRKKEIMPDYVSGFIEFAAHAQTHS</sequence>
<dbReference type="Pfam" id="PF00126">
    <property type="entry name" value="HTH_1"/>
    <property type="match status" value="1"/>
</dbReference>
<keyword evidence="5" id="KW-0678">Repressor</keyword>
<dbReference type="CDD" id="cd08441">
    <property type="entry name" value="PBP2_MetR"/>
    <property type="match status" value="1"/>
</dbReference>
<evidence type="ECO:0000313" key="13">
    <source>
        <dbReference type="EMBL" id="MFC4701295.1"/>
    </source>
</evidence>
<dbReference type="Gene3D" id="3.40.190.10">
    <property type="entry name" value="Periplasmic binding protein-like II"/>
    <property type="match status" value="1"/>
</dbReference>
<organism evidence="13 14">
    <name type="scientific">Glaciecola siphonariae</name>
    <dbReference type="NCBI Taxonomy" id="521012"/>
    <lineage>
        <taxon>Bacteria</taxon>
        <taxon>Pseudomonadati</taxon>
        <taxon>Pseudomonadota</taxon>
        <taxon>Gammaproteobacteria</taxon>
        <taxon>Alteromonadales</taxon>
        <taxon>Alteromonadaceae</taxon>
        <taxon>Glaciecola</taxon>
    </lineage>
</organism>
<keyword evidence="11" id="KW-0486">Methionine biosynthesis</keyword>
<dbReference type="SUPFAM" id="SSF46785">
    <property type="entry name" value="Winged helix' DNA-binding domain"/>
    <property type="match status" value="1"/>
</dbReference>
<gene>
    <name evidence="13" type="ORF">ACFO4O_14085</name>
</gene>
<dbReference type="PRINTS" id="PR00039">
    <property type="entry name" value="HTHLYSR"/>
</dbReference>
<dbReference type="RefSeq" id="WP_382409646.1">
    <property type="nucleotide sequence ID" value="NZ_JBHSGU010000009.1"/>
</dbReference>
<evidence type="ECO:0000256" key="7">
    <source>
        <dbReference type="ARBA" id="ARBA00023015"/>
    </source>
</evidence>
<evidence type="ECO:0000256" key="11">
    <source>
        <dbReference type="ARBA" id="ARBA00023167"/>
    </source>
</evidence>
<evidence type="ECO:0000256" key="2">
    <source>
        <dbReference type="ARBA" id="ARBA00009437"/>
    </source>
</evidence>
<keyword evidence="6" id="KW-0028">Amino-acid biosynthesis</keyword>